<proteinExistence type="inferred from homology"/>
<dbReference type="InterPro" id="IPR000734">
    <property type="entry name" value="TAG_lipase"/>
</dbReference>
<evidence type="ECO:0000256" key="3">
    <source>
        <dbReference type="ARBA" id="ARBA00022525"/>
    </source>
</evidence>
<dbReference type="SUPFAM" id="SSF49723">
    <property type="entry name" value="Lipase/lipooxygenase domain (PLAT/LH2 domain)"/>
    <property type="match status" value="1"/>
</dbReference>
<protein>
    <recommendedName>
        <fullName evidence="6">Lipase domain-containing protein</fullName>
    </recommendedName>
</protein>
<comment type="similarity">
    <text evidence="2 4">Belongs to the AB hydrolase superfamily. Lipase family.</text>
</comment>
<dbReference type="GO" id="GO:0016042">
    <property type="term" value="P:lipid catabolic process"/>
    <property type="evidence" value="ECO:0007669"/>
    <property type="project" value="TreeGrafter"/>
</dbReference>
<organism evidence="7 8">
    <name type="scientific">Rhipicephalus microplus</name>
    <name type="common">Cattle tick</name>
    <name type="synonym">Boophilus microplus</name>
    <dbReference type="NCBI Taxonomy" id="6941"/>
    <lineage>
        <taxon>Eukaryota</taxon>
        <taxon>Metazoa</taxon>
        <taxon>Ecdysozoa</taxon>
        <taxon>Arthropoda</taxon>
        <taxon>Chelicerata</taxon>
        <taxon>Arachnida</taxon>
        <taxon>Acari</taxon>
        <taxon>Parasitiformes</taxon>
        <taxon>Ixodida</taxon>
        <taxon>Ixodoidea</taxon>
        <taxon>Ixodidae</taxon>
        <taxon>Rhipicephalinae</taxon>
        <taxon>Rhipicephalus</taxon>
        <taxon>Boophilus</taxon>
    </lineage>
</organism>
<evidence type="ECO:0000256" key="4">
    <source>
        <dbReference type="RuleBase" id="RU004262"/>
    </source>
</evidence>
<dbReference type="FunFam" id="3.40.50.1820:FF:000714">
    <property type="entry name" value="Triacylglycerol lipase, putative"/>
    <property type="match status" value="1"/>
</dbReference>
<dbReference type="Gene3D" id="2.60.60.20">
    <property type="entry name" value="PLAT/LH2 domain"/>
    <property type="match status" value="1"/>
</dbReference>
<dbReference type="EMBL" id="JABSTU010000003">
    <property type="protein sequence ID" value="KAH8035285.1"/>
    <property type="molecule type" value="Genomic_DNA"/>
</dbReference>
<keyword evidence="8" id="KW-1185">Reference proteome</keyword>
<dbReference type="InterPro" id="IPR013818">
    <property type="entry name" value="Lipase"/>
</dbReference>
<evidence type="ECO:0000313" key="8">
    <source>
        <dbReference type="Proteomes" id="UP000821866"/>
    </source>
</evidence>
<feature type="domain" description="Lipase" evidence="6">
    <location>
        <begin position="364"/>
        <end position="537"/>
    </location>
</feature>
<dbReference type="FunFam" id="3.40.50.1820:FF:000033">
    <property type="entry name" value="Pancreatic triacylglycerol lipase"/>
    <property type="match status" value="1"/>
</dbReference>
<evidence type="ECO:0000256" key="2">
    <source>
        <dbReference type="ARBA" id="ARBA00010701"/>
    </source>
</evidence>
<feature type="region of interest" description="Disordered" evidence="5">
    <location>
        <begin position="616"/>
        <end position="635"/>
    </location>
</feature>
<reference evidence="7" key="2">
    <citation type="submission" date="2021-09" db="EMBL/GenBank/DDBJ databases">
        <authorList>
            <person name="Jia N."/>
            <person name="Wang J."/>
            <person name="Shi W."/>
            <person name="Du L."/>
            <person name="Sun Y."/>
            <person name="Zhan W."/>
            <person name="Jiang J."/>
            <person name="Wang Q."/>
            <person name="Zhang B."/>
            <person name="Ji P."/>
            <person name="Sakyi L.B."/>
            <person name="Cui X."/>
            <person name="Yuan T."/>
            <person name="Jiang B."/>
            <person name="Yang W."/>
            <person name="Lam T.T.-Y."/>
            <person name="Chang Q."/>
            <person name="Ding S."/>
            <person name="Wang X."/>
            <person name="Zhu J."/>
            <person name="Ruan X."/>
            <person name="Zhao L."/>
            <person name="Wei J."/>
            <person name="Que T."/>
            <person name="Du C."/>
            <person name="Cheng J."/>
            <person name="Dai P."/>
            <person name="Han X."/>
            <person name="Huang E."/>
            <person name="Gao Y."/>
            <person name="Liu J."/>
            <person name="Shao H."/>
            <person name="Ye R."/>
            <person name="Li L."/>
            <person name="Wei W."/>
            <person name="Wang X."/>
            <person name="Wang C."/>
            <person name="Huo Q."/>
            <person name="Li W."/>
            <person name="Guo W."/>
            <person name="Chen H."/>
            <person name="Chen S."/>
            <person name="Zhou L."/>
            <person name="Zhou L."/>
            <person name="Ni X."/>
            <person name="Tian J."/>
            <person name="Zhou Y."/>
            <person name="Sheng Y."/>
            <person name="Liu T."/>
            <person name="Pan Y."/>
            <person name="Xia L."/>
            <person name="Li J."/>
            <person name="Zhao F."/>
            <person name="Cao W."/>
        </authorList>
    </citation>
    <scope>NUCLEOTIDE SEQUENCE</scope>
    <source>
        <strain evidence="7">Rmic-2018</strain>
        <tissue evidence="7">Larvae</tissue>
    </source>
</reference>
<dbReference type="VEuPathDB" id="VectorBase:LOC119181856"/>
<comment type="subcellular location">
    <subcellularLocation>
        <location evidence="1">Secreted</location>
    </subcellularLocation>
</comment>
<dbReference type="InterPro" id="IPR036392">
    <property type="entry name" value="PLAT/LH2_dom_sf"/>
</dbReference>
<comment type="caution">
    <text evidence="7">The sequence shown here is derived from an EMBL/GenBank/DDBJ whole genome shotgun (WGS) entry which is preliminary data.</text>
</comment>
<dbReference type="PANTHER" id="PTHR11610:SF185">
    <property type="entry name" value="LD47264P"/>
    <property type="match status" value="1"/>
</dbReference>
<evidence type="ECO:0000256" key="1">
    <source>
        <dbReference type="ARBA" id="ARBA00004613"/>
    </source>
</evidence>
<dbReference type="CDD" id="cd00707">
    <property type="entry name" value="Pancreat_lipase_like"/>
    <property type="match status" value="1"/>
</dbReference>
<dbReference type="PRINTS" id="PR00821">
    <property type="entry name" value="TAGLIPASE"/>
</dbReference>
<sequence length="896" mass="101014">MLETLVPAVRAVVKCYGELGCMDTDGVFHHPVHRPRNLVPVERHVANTRFLFYNRRNRPGFVDLWWNSSVEAVGAVPFNRSLETKFIVHGYLDRLFFGAWMTEMKDAYLNSADVNVVIVDWSHANVGIYDSACANARIVGAELALFIRKLKEAFGADPRMMHIIGHSLGAHVAGYAGANTTNLGRITGLDPAEPNFQKMPPEVRLDPSDAEFVDAIHTDSHPYLAKLWSSEGMGMWDPVGHVDFYPNGGEYMPGCDSVNRVWKIFTHGLIKGVRDVVSCNHQRAVKYMLESIWNRDCLPLAYECPSMVAYERGQCFDCGADGSRCAAMGEQAVQWKRFKKSEPKRMFTVTNSESKFCDKASWRCYGELGCFSIGGAFYHPLYRPVNFFPEERWVVNTEFLVFTRKNPTQNDYLRWNSTVEQISRSHFNASQPTKIITHGWLDTVFFGAWLKDMKTAFLLVGDYNVIIVDWRGGNGLPYTQATANTRLVGAEIAAFIKKLQAIFGANPESFHILGHSLGSHIAGYAGELIPGLGRITGKSGPCRAVLPEDAAEGPPGSDRCRFRGCCSHRRCLVCPRHTERRGPRHVRSRWSRGLLSQWRHQDARMRVQYESVQVHHGRSCERGPRHRHLSPPEGDRLRHRIHHRRAVFIAILCLLLVRDVREGSLLGLRPRRLQVCPHGNACGQLEALQEREPLAGPPGVGAPSRRESGEFSETTRPEATGDEKRRGCGERDDGRRVCGDRDWCPRGEGERLYQVFREWSMALGSSAAFHYLVNLEMFNNPDASEASGDLILKLEGTRDECEMKVNSGTATLYPKATYSFVAKTPVYVGDIKKAFITYKSNRFFSVFSPRMQLWKVKIMPMNRPTNRQERKDRTMVFCSTALGGLTSGRLTALSPC</sequence>
<dbReference type="VEuPathDB" id="VectorBase:LOC119180754"/>
<feature type="domain" description="Lipase" evidence="6">
    <location>
        <begin position="15"/>
        <end position="356"/>
    </location>
</feature>
<dbReference type="SUPFAM" id="SSF53474">
    <property type="entry name" value="alpha/beta-Hydrolases"/>
    <property type="match status" value="2"/>
</dbReference>
<dbReference type="InterPro" id="IPR033906">
    <property type="entry name" value="Lipase_N"/>
</dbReference>
<evidence type="ECO:0000256" key="5">
    <source>
        <dbReference type="SAM" id="MobiDB-lite"/>
    </source>
</evidence>
<gene>
    <name evidence="7" type="ORF">HPB51_004526</name>
</gene>
<dbReference type="Gene3D" id="3.40.50.1820">
    <property type="entry name" value="alpha/beta hydrolase"/>
    <property type="match status" value="2"/>
</dbReference>
<feature type="compositionally biased region" description="Basic and acidic residues" evidence="5">
    <location>
        <begin position="704"/>
        <end position="734"/>
    </location>
</feature>
<dbReference type="InterPro" id="IPR029058">
    <property type="entry name" value="AB_hydrolase_fold"/>
</dbReference>
<dbReference type="Proteomes" id="UP000821866">
    <property type="component" value="Chromosome 11"/>
</dbReference>
<dbReference type="GO" id="GO:0005615">
    <property type="term" value="C:extracellular space"/>
    <property type="evidence" value="ECO:0007669"/>
    <property type="project" value="TreeGrafter"/>
</dbReference>
<dbReference type="AlphaFoldDB" id="A0A9J6EMF0"/>
<name>A0A9J6EMF0_RHIMP</name>
<reference evidence="7" key="1">
    <citation type="journal article" date="2020" name="Cell">
        <title>Large-Scale Comparative Analyses of Tick Genomes Elucidate Their Genetic Diversity and Vector Capacities.</title>
        <authorList>
            <consortium name="Tick Genome and Microbiome Consortium (TIGMIC)"/>
            <person name="Jia N."/>
            <person name="Wang J."/>
            <person name="Shi W."/>
            <person name="Du L."/>
            <person name="Sun Y."/>
            <person name="Zhan W."/>
            <person name="Jiang J.F."/>
            <person name="Wang Q."/>
            <person name="Zhang B."/>
            <person name="Ji P."/>
            <person name="Bell-Sakyi L."/>
            <person name="Cui X.M."/>
            <person name="Yuan T.T."/>
            <person name="Jiang B.G."/>
            <person name="Yang W.F."/>
            <person name="Lam T.T."/>
            <person name="Chang Q.C."/>
            <person name="Ding S.J."/>
            <person name="Wang X.J."/>
            <person name="Zhu J.G."/>
            <person name="Ruan X.D."/>
            <person name="Zhao L."/>
            <person name="Wei J.T."/>
            <person name="Ye R.Z."/>
            <person name="Que T.C."/>
            <person name="Du C.H."/>
            <person name="Zhou Y.H."/>
            <person name="Cheng J.X."/>
            <person name="Dai P.F."/>
            <person name="Guo W.B."/>
            <person name="Han X.H."/>
            <person name="Huang E.J."/>
            <person name="Li L.F."/>
            <person name="Wei W."/>
            <person name="Gao Y.C."/>
            <person name="Liu J.Z."/>
            <person name="Shao H.Z."/>
            <person name="Wang X."/>
            <person name="Wang C.C."/>
            <person name="Yang T.C."/>
            <person name="Huo Q.B."/>
            <person name="Li W."/>
            <person name="Chen H.Y."/>
            <person name="Chen S.E."/>
            <person name="Zhou L.G."/>
            <person name="Ni X.B."/>
            <person name="Tian J.H."/>
            <person name="Sheng Y."/>
            <person name="Liu T."/>
            <person name="Pan Y.S."/>
            <person name="Xia L.Y."/>
            <person name="Li J."/>
            <person name="Zhao F."/>
            <person name="Cao W.C."/>
        </authorList>
    </citation>
    <scope>NUCLEOTIDE SEQUENCE</scope>
    <source>
        <strain evidence="7">Rmic-2018</strain>
    </source>
</reference>
<evidence type="ECO:0000313" key="7">
    <source>
        <dbReference type="EMBL" id="KAH8035285.1"/>
    </source>
</evidence>
<dbReference type="Pfam" id="PF00151">
    <property type="entry name" value="Lipase"/>
    <property type="match status" value="2"/>
</dbReference>
<feature type="region of interest" description="Disordered" evidence="5">
    <location>
        <begin position="689"/>
        <end position="734"/>
    </location>
</feature>
<dbReference type="GO" id="GO:0016298">
    <property type="term" value="F:lipase activity"/>
    <property type="evidence" value="ECO:0007669"/>
    <property type="project" value="InterPro"/>
</dbReference>
<dbReference type="PANTHER" id="PTHR11610">
    <property type="entry name" value="LIPASE"/>
    <property type="match status" value="1"/>
</dbReference>
<accession>A0A9J6EMF0</accession>
<keyword evidence="3" id="KW-0964">Secreted</keyword>
<evidence type="ECO:0000259" key="6">
    <source>
        <dbReference type="Pfam" id="PF00151"/>
    </source>
</evidence>